<keyword evidence="3" id="KW-0963">Cytoplasm</keyword>
<dbReference type="PANTHER" id="PTHR43213:SF5">
    <property type="entry name" value="BIFUNCTIONAL DTTP_UTP PYROPHOSPHATASE_METHYLTRANSFERASE PROTEIN-RELATED"/>
    <property type="match status" value="1"/>
</dbReference>
<reference evidence="4" key="1">
    <citation type="journal article" date="2017" name="Genome Announc.">
        <title>High-Quality Whole-Genome Sequences of the Oligo-Mouse-Microbiota Bacterial Community.</title>
        <authorList>
            <person name="Garzetti D."/>
            <person name="Brugiroux S."/>
            <person name="Bunk B."/>
            <person name="Pukall R."/>
            <person name="McCoy K.D."/>
            <person name="Macpherson A.J."/>
            <person name="Stecher B."/>
        </authorList>
    </citation>
    <scope>NUCLEOTIDE SEQUENCE</scope>
    <source>
        <strain evidence="4">KB18</strain>
    </source>
</reference>
<dbReference type="Gene3D" id="3.90.950.10">
    <property type="match status" value="1"/>
</dbReference>
<dbReference type="RefSeq" id="WP_066541429.1">
    <property type="nucleotide sequence ID" value="NZ_CP021422.1"/>
</dbReference>
<comment type="function">
    <text evidence="3">Nucleoside triphosphate pyrophosphatase. May have a dual role in cell division arrest and in preventing the incorporation of modified nucleotides into cellular nucleic acids.</text>
</comment>
<keyword evidence="3" id="KW-0546">Nucleotide metabolism</keyword>
<dbReference type="Proteomes" id="UP000196710">
    <property type="component" value="Chromosome"/>
</dbReference>
<protein>
    <recommendedName>
        <fullName evidence="3">Nucleoside triphosphate pyrophosphatase</fullName>
        <ecNumber evidence="3">3.6.1.9</ecNumber>
    </recommendedName>
    <alternativeName>
        <fullName evidence="3">Nucleotide pyrophosphatase</fullName>
        <shortName evidence="3">Nucleotide PPase</shortName>
    </alternativeName>
</protein>
<dbReference type="GO" id="GO:0009117">
    <property type="term" value="P:nucleotide metabolic process"/>
    <property type="evidence" value="ECO:0007669"/>
    <property type="project" value="UniProtKB-KW"/>
</dbReference>
<dbReference type="SUPFAM" id="SSF52972">
    <property type="entry name" value="ITPase-like"/>
    <property type="match status" value="1"/>
</dbReference>
<comment type="similarity">
    <text evidence="3">Belongs to the Maf family.</text>
</comment>
<keyword evidence="6" id="KW-1185">Reference proteome</keyword>
<dbReference type="EMBL" id="CP021422">
    <property type="protein sequence ID" value="ASB40839.1"/>
    <property type="molecule type" value="Genomic_DNA"/>
</dbReference>
<comment type="cofactor">
    <cofactor evidence="1 3">
        <name>a divalent metal cation</name>
        <dbReference type="ChEBI" id="CHEBI:60240"/>
    </cofactor>
</comment>
<dbReference type="GO" id="GO:0047429">
    <property type="term" value="F:nucleoside triphosphate diphosphatase activity"/>
    <property type="evidence" value="ECO:0007669"/>
    <property type="project" value="UniProtKB-EC"/>
</dbReference>
<dbReference type="Proteomes" id="UP000596035">
    <property type="component" value="Chromosome"/>
</dbReference>
<reference evidence="5 7" key="3">
    <citation type="submission" date="2020-11" db="EMBL/GenBank/DDBJ databases">
        <title>Closed and high quality bacterial genomes of the OMM12 community.</title>
        <authorList>
            <person name="Marbouty M."/>
            <person name="Lamy-Besnier Q."/>
            <person name="Debarbieux L."/>
            <person name="Koszul R."/>
        </authorList>
    </citation>
    <scope>NUCLEOTIDE SEQUENCE [LARGE SCALE GENOMIC DNA]</scope>
    <source>
        <strain evidence="5 7">KB18</strain>
    </source>
</reference>
<evidence type="ECO:0000313" key="6">
    <source>
        <dbReference type="Proteomes" id="UP000196710"/>
    </source>
</evidence>
<reference evidence="6" key="2">
    <citation type="submission" date="2017-05" db="EMBL/GenBank/DDBJ databases">
        <title>Improved OligoMM genomes.</title>
        <authorList>
            <person name="Garzetti D."/>
        </authorList>
    </citation>
    <scope>NUCLEOTIDE SEQUENCE [LARGE SCALE GENOMIC DNA]</scope>
    <source>
        <strain evidence="6">KB18</strain>
    </source>
</reference>
<sequence>MALRIKEKLVLASQSPSRRRLLEQAGVDIEVIVSGADETVPEEYTPSETVECLAQRKAMAVERLCPGRAIIAADSVVSIDGMIIGKPEDDEAAKATLRRLSGRIHKLYTGVCLSVRGKRRVFHQVTDVTFYELTGEEIAEYVAMGESTGRAGGYGIEGIGVMLVKEIAGDYSNIVGLPVAETLRRLREML</sequence>
<evidence type="ECO:0000256" key="2">
    <source>
        <dbReference type="ARBA" id="ARBA00022801"/>
    </source>
</evidence>
<feature type="active site" description="Proton acceptor" evidence="3">
    <location>
        <position position="74"/>
    </location>
</feature>
<evidence type="ECO:0000313" key="7">
    <source>
        <dbReference type="Proteomes" id="UP000596035"/>
    </source>
</evidence>
<evidence type="ECO:0000313" key="5">
    <source>
        <dbReference type="EMBL" id="QQR30122.1"/>
    </source>
</evidence>
<dbReference type="EC" id="3.6.1.9" evidence="3"/>
<name>A0A1Z2XQY3_9FIRM</name>
<evidence type="ECO:0000256" key="1">
    <source>
        <dbReference type="ARBA" id="ARBA00001968"/>
    </source>
</evidence>
<dbReference type="AlphaFoldDB" id="A0A1Z2XQY3"/>
<dbReference type="InterPro" id="IPR003697">
    <property type="entry name" value="Maf-like"/>
</dbReference>
<accession>A0A1Z2XQY3</accession>
<dbReference type="InterPro" id="IPR029001">
    <property type="entry name" value="ITPase-like_fam"/>
</dbReference>
<dbReference type="PANTHER" id="PTHR43213">
    <property type="entry name" value="BIFUNCTIONAL DTTP/UTP PYROPHOSPHATASE/METHYLTRANSFERASE PROTEIN-RELATED"/>
    <property type="match status" value="1"/>
</dbReference>
<proteinExistence type="inferred from homology"/>
<dbReference type="HAMAP" id="MF_00528">
    <property type="entry name" value="Maf"/>
    <property type="match status" value="1"/>
</dbReference>
<comment type="subcellular location">
    <subcellularLocation>
        <location evidence="3">Cytoplasm</location>
    </subcellularLocation>
</comment>
<dbReference type="NCBIfam" id="TIGR00172">
    <property type="entry name" value="maf"/>
    <property type="match status" value="1"/>
</dbReference>
<dbReference type="GO" id="GO:0005737">
    <property type="term" value="C:cytoplasm"/>
    <property type="evidence" value="ECO:0007669"/>
    <property type="project" value="UniProtKB-SubCell"/>
</dbReference>
<gene>
    <name evidence="5" type="primary">maf</name>
    <name evidence="4" type="ORF">ADH66_09345</name>
    <name evidence="5" type="ORF">I5Q82_19385</name>
</gene>
<comment type="catalytic activity">
    <reaction evidence="3">
        <text>a ribonucleoside 5'-triphosphate + H2O = a ribonucleoside 5'-phosphate + diphosphate + H(+)</text>
        <dbReference type="Rhea" id="RHEA:23996"/>
        <dbReference type="ChEBI" id="CHEBI:15377"/>
        <dbReference type="ChEBI" id="CHEBI:15378"/>
        <dbReference type="ChEBI" id="CHEBI:33019"/>
        <dbReference type="ChEBI" id="CHEBI:58043"/>
        <dbReference type="ChEBI" id="CHEBI:61557"/>
        <dbReference type="EC" id="3.6.1.9"/>
    </reaction>
</comment>
<evidence type="ECO:0000313" key="4">
    <source>
        <dbReference type="EMBL" id="ASB40839.1"/>
    </source>
</evidence>
<comment type="catalytic activity">
    <reaction evidence="3">
        <text>a 2'-deoxyribonucleoside 5'-triphosphate + H2O = a 2'-deoxyribonucleoside 5'-phosphate + diphosphate + H(+)</text>
        <dbReference type="Rhea" id="RHEA:44644"/>
        <dbReference type="ChEBI" id="CHEBI:15377"/>
        <dbReference type="ChEBI" id="CHEBI:15378"/>
        <dbReference type="ChEBI" id="CHEBI:33019"/>
        <dbReference type="ChEBI" id="CHEBI:61560"/>
        <dbReference type="ChEBI" id="CHEBI:65317"/>
        <dbReference type="EC" id="3.6.1.9"/>
    </reaction>
</comment>
<dbReference type="Pfam" id="PF02545">
    <property type="entry name" value="Maf"/>
    <property type="match status" value="1"/>
</dbReference>
<keyword evidence="2 3" id="KW-0378">Hydrolase</keyword>
<dbReference type="PIRSF" id="PIRSF006305">
    <property type="entry name" value="Maf"/>
    <property type="match status" value="1"/>
</dbReference>
<organism evidence="5 7">
    <name type="scientific">Acutalibacter muris</name>
    <dbReference type="NCBI Taxonomy" id="1796620"/>
    <lineage>
        <taxon>Bacteria</taxon>
        <taxon>Bacillati</taxon>
        <taxon>Bacillota</taxon>
        <taxon>Clostridia</taxon>
        <taxon>Eubacteriales</taxon>
        <taxon>Acutalibacteraceae</taxon>
        <taxon>Acutalibacter</taxon>
    </lineage>
</organism>
<comment type="caution">
    <text evidence="3">Lacks conserved residue(s) required for the propagation of feature annotation.</text>
</comment>
<dbReference type="CDD" id="cd00555">
    <property type="entry name" value="Maf"/>
    <property type="match status" value="1"/>
</dbReference>
<evidence type="ECO:0000256" key="3">
    <source>
        <dbReference type="HAMAP-Rule" id="MF_00528"/>
    </source>
</evidence>
<dbReference type="EMBL" id="CP065321">
    <property type="protein sequence ID" value="QQR30122.1"/>
    <property type="molecule type" value="Genomic_DNA"/>
</dbReference>
<dbReference type="KEGG" id="amur:ADH66_09345"/>